<dbReference type="Pfam" id="PF04773">
    <property type="entry name" value="FecR"/>
    <property type="match status" value="1"/>
</dbReference>
<keyword evidence="1" id="KW-0812">Transmembrane</keyword>
<reference evidence="3" key="2">
    <citation type="submission" date="2021-04" db="EMBL/GenBank/DDBJ databases">
        <authorList>
            <person name="Gilroy R."/>
        </authorList>
    </citation>
    <scope>NUCLEOTIDE SEQUENCE</scope>
    <source>
        <strain evidence="3">G3-2149</strain>
    </source>
</reference>
<dbReference type="PANTHER" id="PTHR30273">
    <property type="entry name" value="PERIPLASMIC SIGNAL SENSOR AND SIGMA FACTOR ACTIVATOR FECR-RELATED"/>
    <property type="match status" value="1"/>
</dbReference>
<name>A0A9E2L5K7_9BACT</name>
<keyword evidence="1" id="KW-0472">Membrane</keyword>
<dbReference type="Proteomes" id="UP000823865">
    <property type="component" value="Unassembled WGS sequence"/>
</dbReference>
<dbReference type="PANTHER" id="PTHR30273:SF2">
    <property type="entry name" value="PROTEIN FECR"/>
    <property type="match status" value="1"/>
</dbReference>
<gene>
    <name evidence="3" type="ORF">H9789_05690</name>
</gene>
<evidence type="ECO:0000313" key="3">
    <source>
        <dbReference type="EMBL" id="MBU3853300.1"/>
    </source>
</evidence>
<dbReference type="Gene3D" id="2.60.120.1440">
    <property type="match status" value="1"/>
</dbReference>
<proteinExistence type="predicted"/>
<feature type="domain" description="FecR protein" evidence="2">
    <location>
        <begin position="114"/>
        <end position="204"/>
    </location>
</feature>
<sequence length="316" mass="36212">MKNQDYIDDLLGKFFAQEELNKEERKELEVWINSNSEEFQKLKHIMAHTEEQLHKAPMFNAELAWKKVEPQLQTQKRISLRSWKIITAIAASLIVAWLAIRLIPTTESLHYENRTASIQNVLLPDSSEVILFPNATIDCRIAEASGDRKVSMDGKVFFKVKRDVSRKFQIKADETLVEVLGTSFIIDASQNDQTKVQVRTGKVKVSSGSSEVELEKNEQVEISGSKITMKRIEQPASVFGFVQKLLVVQDEPLSEVIRQIETLCGVRIVADAAIEKNRITTHLDLNRMEEVIQELAELCQCQYQKTDEQNYRLFSK</sequence>
<keyword evidence="1" id="KW-1133">Transmembrane helix</keyword>
<dbReference type="InterPro" id="IPR012373">
    <property type="entry name" value="Ferrdict_sens_TM"/>
</dbReference>
<accession>A0A9E2L5K7</accession>
<feature type="transmembrane region" description="Helical" evidence="1">
    <location>
        <begin position="85"/>
        <end position="103"/>
    </location>
</feature>
<dbReference type="GO" id="GO:0016989">
    <property type="term" value="F:sigma factor antagonist activity"/>
    <property type="evidence" value="ECO:0007669"/>
    <property type="project" value="TreeGrafter"/>
</dbReference>
<dbReference type="Gene3D" id="3.55.50.30">
    <property type="match status" value="1"/>
</dbReference>
<comment type="caution">
    <text evidence="3">The sequence shown here is derived from an EMBL/GenBank/DDBJ whole genome shotgun (WGS) entry which is preliminary data.</text>
</comment>
<dbReference type="PIRSF" id="PIRSF018266">
    <property type="entry name" value="FecR"/>
    <property type="match status" value="1"/>
</dbReference>
<evidence type="ECO:0000256" key="1">
    <source>
        <dbReference type="SAM" id="Phobius"/>
    </source>
</evidence>
<dbReference type="EMBL" id="JAHLFU010000117">
    <property type="protein sequence ID" value="MBU3853300.1"/>
    <property type="molecule type" value="Genomic_DNA"/>
</dbReference>
<organism evidence="3 4">
    <name type="scientific">Candidatus Paraprevotella stercoravium</name>
    <dbReference type="NCBI Taxonomy" id="2838725"/>
    <lineage>
        <taxon>Bacteria</taxon>
        <taxon>Pseudomonadati</taxon>
        <taxon>Bacteroidota</taxon>
        <taxon>Bacteroidia</taxon>
        <taxon>Bacteroidales</taxon>
        <taxon>Prevotellaceae</taxon>
        <taxon>Paraprevotella</taxon>
    </lineage>
</organism>
<dbReference type="AlphaFoldDB" id="A0A9E2L5K7"/>
<reference evidence="3" key="1">
    <citation type="journal article" date="2021" name="PeerJ">
        <title>Extensive microbial diversity within the chicken gut microbiome revealed by metagenomics and culture.</title>
        <authorList>
            <person name="Gilroy R."/>
            <person name="Ravi A."/>
            <person name="Getino M."/>
            <person name="Pursley I."/>
            <person name="Horton D.L."/>
            <person name="Alikhan N.F."/>
            <person name="Baker D."/>
            <person name="Gharbi K."/>
            <person name="Hall N."/>
            <person name="Watson M."/>
            <person name="Adriaenssens E.M."/>
            <person name="Foster-Nyarko E."/>
            <person name="Jarju S."/>
            <person name="Secka A."/>
            <person name="Antonio M."/>
            <person name="Oren A."/>
            <person name="Chaudhuri R.R."/>
            <person name="La Ragione R."/>
            <person name="Hildebrand F."/>
            <person name="Pallen M.J."/>
        </authorList>
    </citation>
    <scope>NUCLEOTIDE SEQUENCE</scope>
    <source>
        <strain evidence="3">G3-2149</strain>
    </source>
</reference>
<evidence type="ECO:0000313" key="4">
    <source>
        <dbReference type="Proteomes" id="UP000823865"/>
    </source>
</evidence>
<protein>
    <submittedName>
        <fullName evidence="3">FecR domain-containing protein</fullName>
    </submittedName>
</protein>
<dbReference type="InterPro" id="IPR006860">
    <property type="entry name" value="FecR"/>
</dbReference>
<evidence type="ECO:0000259" key="2">
    <source>
        <dbReference type="Pfam" id="PF04773"/>
    </source>
</evidence>